<sequence length="229" mass="24747">MSVRRLSPNQPDSFAFTPESEKLALWWIAKFPAGRQQSAVLPLLWLVQKQQGWVSEPALRVVAEKLGMPVIRVYEVATFYTMFMLEPVGSKALVQVCGTTPCMLRGAGDLIAVCQKKFGNRDHLSADGQFYWQEVECLGACSNAPMAAINDYYYEDLTAESFEAILDDFAAGKSPAPGSAIKRQGAAPEGGPLVLSDPKLYDGSAAKPIKSLPNAPPKPKGKAAKEPAA</sequence>
<dbReference type="GO" id="GO:0005739">
    <property type="term" value="C:mitochondrion"/>
    <property type="evidence" value="ECO:0007669"/>
    <property type="project" value="UniProtKB-ARBA"/>
</dbReference>
<evidence type="ECO:0000256" key="9">
    <source>
        <dbReference type="SAM" id="MobiDB-lite"/>
    </source>
</evidence>
<keyword evidence="6" id="KW-0411">Iron-sulfur</keyword>
<keyword evidence="10" id="KW-0560">Oxidoreductase</keyword>
<dbReference type="NCBIfam" id="NF005724">
    <property type="entry name" value="PRK07539.1-4"/>
    <property type="match status" value="1"/>
</dbReference>
<evidence type="ECO:0000256" key="6">
    <source>
        <dbReference type="ARBA" id="ARBA00023014"/>
    </source>
</evidence>
<evidence type="ECO:0000256" key="7">
    <source>
        <dbReference type="ARBA" id="ARBA00023027"/>
    </source>
</evidence>
<evidence type="ECO:0000256" key="5">
    <source>
        <dbReference type="ARBA" id="ARBA00023004"/>
    </source>
</evidence>
<comment type="caution">
    <text evidence="10">The sequence shown here is derived from an EMBL/GenBank/DDBJ whole genome shotgun (WGS) entry which is preliminary data.</text>
</comment>
<dbReference type="GO" id="GO:0031090">
    <property type="term" value="C:organelle membrane"/>
    <property type="evidence" value="ECO:0007669"/>
    <property type="project" value="UniProtKB-ARBA"/>
</dbReference>
<dbReference type="AlphaFoldDB" id="A0A1J5PCF5"/>
<name>A0A1J5PCF5_9ZZZZ</name>
<dbReference type="GO" id="GO:0031967">
    <property type="term" value="C:organelle envelope"/>
    <property type="evidence" value="ECO:0007669"/>
    <property type="project" value="UniProtKB-ARBA"/>
</dbReference>
<dbReference type="GO" id="GO:1902494">
    <property type="term" value="C:catalytic complex"/>
    <property type="evidence" value="ECO:0007669"/>
    <property type="project" value="UniProtKB-ARBA"/>
</dbReference>
<dbReference type="EMBL" id="MLJW01004972">
    <property type="protein sequence ID" value="OIQ69006.1"/>
    <property type="molecule type" value="Genomic_DNA"/>
</dbReference>
<dbReference type="GO" id="GO:0046872">
    <property type="term" value="F:metal ion binding"/>
    <property type="evidence" value="ECO:0007669"/>
    <property type="project" value="UniProtKB-KW"/>
</dbReference>
<evidence type="ECO:0000256" key="8">
    <source>
        <dbReference type="ARBA" id="ARBA00034078"/>
    </source>
</evidence>
<dbReference type="Gene3D" id="3.40.30.10">
    <property type="entry name" value="Glutaredoxin"/>
    <property type="match status" value="1"/>
</dbReference>
<accession>A0A1J5PCF5</accession>
<dbReference type="GO" id="GO:0098796">
    <property type="term" value="C:membrane protein complex"/>
    <property type="evidence" value="ECO:0007669"/>
    <property type="project" value="UniProtKB-ARBA"/>
</dbReference>
<dbReference type="PANTHER" id="PTHR10371">
    <property type="entry name" value="NADH DEHYDROGENASE UBIQUINONE FLAVOPROTEIN 2, MITOCHONDRIAL"/>
    <property type="match status" value="1"/>
</dbReference>
<keyword evidence="7" id="KW-0520">NAD</keyword>
<comment type="cofactor">
    <cofactor evidence="8">
        <name>[2Fe-2S] cluster</name>
        <dbReference type="ChEBI" id="CHEBI:190135"/>
    </cofactor>
</comment>
<evidence type="ECO:0000256" key="1">
    <source>
        <dbReference type="ARBA" id="ARBA00010643"/>
    </source>
</evidence>
<dbReference type="PIRSF" id="PIRSF000216">
    <property type="entry name" value="NADH_DH_24kDa"/>
    <property type="match status" value="1"/>
</dbReference>
<comment type="similarity">
    <text evidence="1">Belongs to the complex I 24 kDa subunit family.</text>
</comment>
<dbReference type="GO" id="GO:0008324">
    <property type="term" value="F:monoatomic cation transmembrane transporter activity"/>
    <property type="evidence" value="ECO:0007669"/>
    <property type="project" value="UniProtKB-ARBA"/>
</dbReference>
<organism evidence="10">
    <name type="scientific">mine drainage metagenome</name>
    <dbReference type="NCBI Taxonomy" id="410659"/>
    <lineage>
        <taxon>unclassified sequences</taxon>
        <taxon>metagenomes</taxon>
        <taxon>ecological metagenomes</taxon>
    </lineage>
</organism>
<dbReference type="CDD" id="cd03064">
    <property type="entry name" value="TRX_Fd_NuoE"/>
    <property type="match status" value="1"/>
</dbReference>
<dbReference type="InterPro" id="IPR042128">
    <property type="entry name" value="NuoE_dom"/>
</dbReference>
<dbReference type="InterPro" id="IPR041921">
    <property type="entry name" value="NuoE_N"/>
</dbReference>
<dbReference type="GO" id="GO:0003954">
    <property type="term" value="F:NADH dehydrogenase activity"/>
    <property type="evidence" value="ECO:0007669"/>
    <property type="project" value="TreeGrafter"/>
</dbReference>
<dbReference type="SUPFAM" id="SSF52833">
    <property type="entry name" value="Thioredoxin-like"/>
    <property type="match status" value="1"/>
</dbReference>
<dbReference type="PANTHER" id="PTHR10371:SF3">
    <property type="entry name" value="NADH DEHYDROGENASE [UBIQUINONE] FLAVOPROTEIN 2, MITOCHONDRIAL"/>
    <property type="match status" value="1"/>
</dbReference>
<keyword evidence="4" id="KW-1278">Translocase</keyword>
<reference evidence="10" key="1">
    <citation type="submission" date="2016-10" db="EMBL/GenBank/DDBJ databases">
        <title>Sequence of Gallionella enrichment culture.</title>
        <authorList>
            <person name="Poehlein A."/>
            <person name="Muehling M."/>
            <person name="Daniel R."/>
        </authorList>
    </citation>
    <scope>NUCLEOTIDE SEQUENCE</scope>
</reference>
<dbReference type="NCBIfam" id="TIGR01958">
    <property type="entry name" value="nuoE_fam"/>
    <property type="match status" value="1"/>
</dbReference>
<keyword evidence="5" id="KW-0408">Iron</keyword>
<dbReference type="GO" id="GO:0022890">
    <property type="term" value="F:inorganic cation transmembrane transporter activity"/>
    <property type="evidence" value="ECO:0007669"/>
    <property type="project" value="UniProtKB-ARBA"/>
</dbReference>
<protein>
    <submittedName>
        <fullName evidence="10">NADH-quinone oxidoreductase chain 2</fullName>
        <ecNumber evidence="10">1.6.5.11</ecNumber>
    </submittedName>
</protein>
<dbReference type="Pfam" id="PF01257">
    <property type="entry name" value="2Fe-2S_thioredx"/>
    <property type="match status" value="1"/>
</dbReference>
<evidence type="ECO:0000313" key="10">
    <source>
        <dbReference type="EMBL" id="OIQ69006.1"/>
    </source>
</evidence>
<dbReference type="InterPro" id="IPR002023">
    <property type="entry name" value="NuoE-like"/>
</dbReference>
<proteinExistence type="inferred from homology"/>
<dbReference type="FunFam" id="3.40.30.10:FF:000022">
    <property type="entry name" value="NADH dehydrogenase flavoprotein 2, mitochondrial"/>
    <property type="match status" value="1"/>
</dbReference>
<dbReference type="GO" id="GO:0051537">
    <property type="term" value="F:2 iron, 2 sulfur cluster binding"/>
    <property type="evidence" value="ECO:0007669"/>
    <property type="project" value="UniProtKB-KW"/>
</dbReference>
<evidence type="ECO:0000256" key="3">
    <source>
        <dbReference type="ARBA" id="ARBA00022723"/>
    </source>
</evidence>
<gene>
    <name evidence="10" type="primary">nqo2_12</name>
    <name evidence="10" type="ORF">GALL_493960</name>
</gene>
<dbReference type="FunFam" id="1.10.10.1590:FF:000001">
    <property type="entry name" value="NADH-quinone oxidoreductase subunit E"/>
    <property type="match status" value="1"/>
</dbReference>
<dbReference type="GO" id="GO:0022804">
    <property type="term" value="F:active transmembrane transporter activity"/>
    <property type="evidence" value="ECO:0007669"/>
    <property type="project" value="UniProtKB-ARBA"/>
</dbReference>
<evidence type="ECO:0000256" key="2">
    <source>
        <dbReference type="ARBA" id="ARBA00022714"/>
    </source>
</evidence>
<dbReference type="Gene3D" id="1.10.10.1590">
    <property type="entry name" value="NADH-quinone oxidoreductase subunit E"/>
    <property type="match status" value="1"/>
</dbReference>
<dbReference type="EC" id="1.6.5.11" evidence="10"/>
<keyword evidence="3" id="KW-0479">Metal-binding</keyword>
<dbReference type="InterPro" id="IPR036249">
    <property type="entry name" value="Thioredoxin-like_sf"/>
</dbReference>
<dbReference type="GO" id="GO:0098662">
    <property type="term" value="P:inorganic cation transmembrane transport"/>
    <property type="evidence" value="ECO:0007669"/>
    <property type="project" value="UniProtKB-ARBA"/>
</dbReference>
<keyword evidence="2" id="KW-0001">2Fe-2S</keyword>
<evidence type="ECO:0000256" key="4">
    <source>
        <dbReference type="ARBA" id="ARBA00022967"/>
    </source>
</evidence>
<feature type="region of interest" description="Disordered" evidence="9">
    <location>
        <begin position="176"/>
        <end position="229"/>
    </location>
</feature>